<evidence type="ECO:0000313" key="7">
    <source>
        <dbReference type="EMBL" id="MEN2793307.1"/>
    </source>
</evidence>
<dbReference type="PROSITE" id="PS50106">
    <property type="entry name" value="PDZ"/>
    <property type="match status" value="1"/>
</dbReference>
<dbReference type="InterPro" id="IPR041489">
    <property type="entry name" value="PDZ_6"/>
</dbReference>
<keyword evidence="2" id="KW-0645">Protease</keyword>
<dbReference type="Proteomes" id="UP001419910">
    <property type="component" value="Unassembled WGS sequence"/>
</dbReference>
<dbReference type="PANTHER" id="PTHR22939:SF129">
    <property type="entry name" value="SERINE PROTEASE HTRA2, MITOCHONDRIAL"/>
    <property type="match status" value="1"/>
</dbReference>
<dbReference type="PANTHER" id="PTHR22939">
    <property type="entry name" value="SERINE PROTEASE FAMILY S1C HTRA-RELATED"/>
    <property type="match status" value="1"/>
</dbReference>
<evidence type="ECO:0000256" key="4">
    <source>
        <dbReference type="ARBA" id="ARBA00022825"/>
    </source>
</evidence>
<dbReference type="InterPro" id="IPR001940">
    <property type="entry name" value="Peptidase_S1C"/>
</dbReference>
<keyword evidence="8" id="KW-1185">Reference proteome</keyword>
<protein>
    <submittedName>
        <fullName evidence="7">Trypsin-like peptidase domain-containing protein</fullName>
    </submittedName>
</protein>
<dbReference type="InterPro" id="IPR009003">
    <property type="entry name" value="Peptidase_S1_PA"/>
</dbReference>
<dbReference type="PRINTS" id="PR00834">
    <property type="entry name" value="PROTEASES2C"/>
</dbReference>
<dbReference type="Gene3D" id="2.30.42.10">
    <property type="match status" value="1"/>
</dbReference>
<sequence>MRFDRTSLTPVAVGSLVALALLTGGALIGGNLWPRVVKVEQRVVAPAMNAAGFTPAIENLGDMIGRSCPAIVAIRQDGQGPDSAAQAPSTGRMRPANPPAAAAPRTASGFLASSDGYIVTAADNLSEAGDIHVLLNDGRVLDATRVGSDPISGIAVLKIDGSGLAFLKFSNANFPRVGDWGAAISSPNGSGCAAALGMVGTDSLAEQAALRTYVRIRPTLDQSLAGAPLLNLNGEIIGVIGLGGPAEDPDRPSSILAVGTASRIVSGLMRNGKPTENRFGIIADDLPPALATRLGIDGQRGAVVSLVEADSPADKGGLRAGDLILGVSGSPVSGASELARALDTSAATLSLDVVRASKRLTITLAP</sequence>
<gene>
    <name evidence="7" type="ORF">ABC974_27050</name>
</gene>
<dbReference type="Pfam" id="PF13365">
    <property type="entry name" value="Trypsin_2"/>
    <property type="match status" value="1"/>
</dbReference>
<evidence type="ECO:0000256" key="2">
    <source>
        <dbReference type="ARBA" id="ARBA00022670"/>
    </source>
</evidence>
<dbReference type="InterPro" id="IPR036034">
    <property type="entry name" value="PDZ_sf"/>
</dbReference>
<reference evidence="7 8" key="1">
    <citation type="submission" date="2024-05" db="EMBL/GenBank/DDBJ databases">
        <authorList>
            <person name="Liu Q."/>
            <person name="Xin Y.-H."/>
        </authorList>
    </citation>
    <scope>NUCLEOTIDE SEQUENCE [LARGE SCALE GENOMIC DNA]</scope>
    <source>
        <strain evidence="7 8">CGMCC 1.10181</strain>
    </source>
</reference>
<dbReference type="SUPFAM" id="SSF50494">
    <property type="entry name" value="Trypsin-like serine proteases"/>
    <property type="match status" value="1"/>
</dbReference>
<dbReference type="Gene3D" id="2.40.10.120">
    <property type="match status" value="1"/>
</dbReference>
<keyword evidence="4" id="KW-0720">Serine protease</keyword>
<evidence type="ECO:0000259" key="6">
    <source>
        <dbReference type="PROSITE" id="PS50106"/>
    </source>
</evidence>
<organism evidence="7 8">
    <name type="scientific">Sphingomonas oligophenolica</name>
    <dbReference type="NCBI Taxonomy" id="301154"/>
    <lineage>
        <taxon>Bacteria</taxon>
        <taxon>Pseudomonadati</taxon>
        <taxon>Pseudomonadota</taxon>
        <taxon>Alphaproteobacteria</taxon>
        <taxon>Sphingomonadales</taxon>
        <taxon>Sphingomonadaceae</taxon>
        <taxon>Sphingomonas</taxon>
    </lineage>
</organism>
<evidence type="ECO:0000256" key="1">
    <source>
        <dbReference type="ARBA" id="ARBA00010541"/>
    </source>
</evidence>
<accession>A0ABU9YC72</accession>
<dbReference type="Pfam" id="PF17820">
    <property type="entry name" value="PDZ_6"/>
    <property type="match status" value="1"/>
</dbReference>
<evidence type="ECO:0000313" key="8">
    <source>
        <dbReference type="Proteomes" id="UP001419910"/>
    </source>
</evidence>
<feature type="domain" description="PDZ" evidence="6">
    <location>
        <begin position="294"/>
        <end position="357"/>
    </location>
</feature>
<proteinExistence type="inferred from homology"/>
<dbReference type="RefSeq" id="WP_343889928.1">
    <property type="nucleotide sequence ID" value="NZ_BAAAEH010000027.1"/>
</dbReference>
<dbReference type="InterPro" id="IPR001478">
    <property type="entry name" value="PDZ"/>
</dbReference>
<evidence type="ECO:0000256" key="3">
    <source>
        <dbReference type="ARBA" id="ARBA00022801"/>
    </source>
</evidence>
<feature type="region of interest" description="Disordered" evidence="5">
    <location>
        <begin position="78"/>
        <end position="104"/>
    </location>
</feature>
<comment type="similarity">
    <text evidence="1">Belongs to the peptidase S1C family.</text>
</comment>
<dbReference type="SMART" id="SM00228">
    <property type="entry name" value="PDZ"/>
    <property type="match status" value="1"/>
</dbReference>
<evidence type="ECO:0000256" key="5">
    <source>
        <dbReference type="SAM" id="MobiDB-lite"/>
    </source>
</evidence>
<keyword evidence="3" id="KW-0378">Hydrolase</keyword>
<dbReference type="SUPFAM" id="SSF50156">
    <property type="entry name" value="PDZ domain-like"/>
    <property type="match status" value="1"/>
</dbReference>
<name>A0ABU9YC72_9SPHN</name>
<dbReference type="EMBL" id="JBDIME010000043">
    <property type="protein sequence ID" value="MEN2793307.1"/>
    <property type="molecule type" value="Genomic_DNA"/>
</dbReference>
<comment type="caution">
    <text evidence="7">The sequence shown here is derived from an EMBL/GenBank/DDBJ whole genome shotgun (WGS) entry which is preliminary data.</text>
</comment>